<protein>
    <recommendedName>
        <fullName evidence="4">Oligosaccharide repeat unit polymerase</fullName>
    </recommendedName>
</protein>
<dbReference type="eggNOG" id="ENOG5033BBE">
    <property type="taxonomic scope" value="Bacteria"/>
</dbReference>
<dbReference type="KEGG" id="pgm:PGRAT_25975"/>
<feature type="transmembrane region" description="Helical" evidence="1">
    <location>
        <begin position="175"/>
        <end position="190"/>
    </location>
</feature>
<feature type="transmembrane region" description="Helical" evidence="1">
    <location>
        <begin position="224"/>
        <end position="240"/>
    </location>
</feature>
<dbReference type="Proteomes" id="UP000029500">
    <property type="component" value="Chromosome"/>
</dbReference>
<evidence type="ECO:0000256" key="1">
    <source>
        <dbReference type="SAM" id="Phobius"/>
    </source>
</evidence>
<dbReference type="EMBL" id="CP009287">
    <property type="protein sequence ID" value="AIQ70693.1"/>
    <property type="molecule type" value="Genomic_DNA"/>
</dbReference>
<gene>
    <name evidence="2" type="ORF">PGRAT_25975</name>
</gene>
<feature type="transmembrane region" description="Helical" evidence="1">
    <location>
        <begin position="336"/>
        <end position="357"/>
    </location>
</feature>
<dbReference type="AlphaFoldDB" id="A0A089MGR3"/>
<keyword evidence="1" id="KW-1133">Transmembrane helix</keyword>
<proteinExistence type="predicted"/>
<dbReference type="HOGENOM" id="CLU_049424_0_0_9"/>
<feature type="transmembrane region" description="Helical" evidence="1">
    <location>
        <begin position="27"/>
        <end position="49"/>
    </location>
</feature>
<keyword evidence="1" id="KW-0472">Membrane</keyword>
<accession>A0A089MGR3</accession>
<sequence length="413" mass="47244">MAVFIAFTCIGISIISSRMQRSVINPISILFVFFSLMIGFASMGLYNLYDVRDDTYIVICIGLLSFLIGYVFISVIFPKISNTYLVTEDRYEFQYNTLYFFYFVTIAYMLYRVFNVLILLTQGYTLGEVRGAFTSEVLGSSTWAVIYENYVNKAIIFMIIPIAAIDFFAGKKDKKLLILTLVVAILSAIGDGGRVIFYYVFIHFLIAAAVYKKRFNISRKMKRVTIVLIVLGVTAMYVITKMRGPSASIIQQLYLYLAGAIPHLDYRLYVIDSTNSHTHGWAFLSGYSKPFFHVISSTGIFNYPQTFLNSLDLMNVDNFVNIGEKLTFNAFVTPFFYFYLDGGILGVSLYSALYGIICSLSYNYVKYRPNIKNIAFYLLIMQGVLTSMVRWQFVISAYALSFLYLNFVIRKKK</sequence>
<evidence type="ECO:0000313" key="3">
    <source>
        <dbReference type="Proteomes" id="UP000029500"/>
    </source>
</evidence>
<feature type="transmembrane region" description="Helical" evidence="1">
    <location>
        <begin position="98"/>
        <end position="120"/>
    </location>
</feature>
<feature type="transmembrane region" description="Helical" evidence="1">
    <location>
        <begin position="55"/>
        <end position="77"/>
    </location>
</feature>
<dbReference type="RefSeq" id="WP_025707038.1">
    <property type="nucleotide sequence ID" value="NZ_CP009287.1"/>
</dbReference>
<feature type="transmembrane region" description="Helical" evidence="1">
    <location>
        <begin position="391"/>
        <end position="409"/>
    </location>
</feature>
<keyword evidence="3" id="KW-1185">Reference proteome</keyword>
<reference evidence="2 3" key="1">
    <citation type="submission" date="2014-08" db="EMBL/GenBank/DDBJ databases">
        <title>Comparative genomics of the Paenibacillus odorifer group.</title>
        <authorList>
            <person name="den Bakker H.C."/>
            <person name="Tsai Y.-C."/>
            <person name="Martin N."/>
            <person name="Korlach J."/>
            <person name="Wiedmann M."/>
        </authorList>
    </citation>
    <scope>NUCLEOTIDE SEQUENCE [LARGE SCALE GENOMIC DNA]</scope>
    <source>
        <strain evidence="2 3">DSM 15220</strain>
    </source>
</reference>
<evidence type="ECO:0000313" key="2">
    <source>
        <dbReference type="EMBL" id="AIQ70693.1"/>
    </source>
</evidence>
<feature type="transmembrane region" description="Helical" evidence="1">
    <location>
        <begin position="196"/>
        <end position="212"/>
    </location>
</feature>
<organism evidence="2 3">
    <name type="scientific">Paenibacillus graminis</name>
    <dbReference type="NCBI Taxonomy" id="189425"/>
    <lineage>
        <taxon>Bacteria</taxon>
        <taxon>Bacillati</taxon>
        <taxon>Bacillota</taxon>
        <taxon>Bacilli</taxon>
        <taxon>Bacillales</taxon>
        <taxon>Paenibacillaceae</taxon>
        <taxon>Paenibacillus</taxon>
    </lineage>
</organism>
<dbReference type="STRING" id="189425.PGRAT_25975"/>
<name>A0A089MGR3_9BACL</name>
<feature type="transmembrane region" description="Helical" evidence="1">
    <location>
        <begin position="150"/>
        <end position="168"/>
    </location>
</feature>
<keyword evidence="1" id="KW-0812">Transmembrane</keyword>
<dbReference type="NCBIfam" id="TIGR04370">
    <property type="entry name" value="glyco_rpt_poly"/>
    <property type="match status" value="1"/>
</dbReference>
<dbReference type="OrthoDB" id="2962842at2"/>
<evidence type="ECO:0008006" key="4">
    <source>
        <dbReference type="Google" id="ProtNLM"/>
    </source>
</evidence>